<dbReference type="KEGG" id="wma:WM2015_2481"/>
<dbReference type="SUPFAM" id="SSF53187">
    <property type="entry name" value="Zn-dependent exopeptidases"/>
    <property type="match status" value="1"/>
</dbReference>
<dbReference type="GO" id="GO:0016787">
    <property type="term" value="F:hydrolase activity"/>
    <property type="evidence" value="ECO:0007669"/>
    <property type="project" value="UniProtKB-KW"/>
</dbReference>
<dbReference type="Pfam" id="PF05013">
    <property type="entry name" value="FGase"/>
    <property type="match status" value="1"/>
</dbReference>
<sequence>MIRIIEPKSPLVISVPHAGQRIPEEIEARLTIAGRSRIDTDWHVDRLAEGLEDLGAGLIVAECSRYVIDLNRPPDDQPLYSGPTTGLVPTETFSGAPLYLEGQVPGKAQIEARRAAYWRPYHEAIESQLARAQARFGHAVLLDLHSILSHVPRLFEGELPELNLGTNLGASCAAPLREALGRQLADSGFGHVVDGRFKGGYITRHYGQPSSGRHAIQLEIAQRCYLDESDPERWDPARAEPLRNWLASLVGFLMSWRPTRP</sequence>
<dbReference type="InterPro" id="IPR010247">
    <property type="entry name" value="HutG_amidohyd"/>
</dbReference>
<dbReference type="NCBIfam" id="TIGR02017">
    <property type="entry name" value="hutG_amidohyd"/>
    <property type="match status" value="1"/>
</dbReference>
<dbReference type="STRING" id="1579979.WM2015_2481"/>
<organism evidence="1 2">
    <name type="scientific">Wenzhouxiangella marina</name>
    <dbReference type="NCBI Taxonomy" id="1579979"/>
    <lineage>
        <taxon>Bacteria</taxon>
        <taxon>Pseudomonadati</taxon>
        <taxon>Pseudomonadota</taxon>
        <taxon>Gammaproteobacteria</taxon>
        <taxon>Chromatiales</taxon>
        <taxon>Wenzhouxiangellaceae</taxon>
        <taxon>Wenzhouxiangella</taxon>
    </lineage>
</organism>
<keyword evidence="1" id="KW-0378">Hydrolase</keyword>
<dbReference type="OrthoDB" id="8716700at2"/>
<keyword evidence="2" id="KW-1185">Reference proteome</keyword>
<dbReference type="AlphaFoldDB" id="A0A0K0XYU2"/>
<accession>A0A0K0XYU2</accession>
<evidence type="ECO:0000313" key="1">
    <source>
        <dbReference type="EMBL" id="AKS42840.1"/>
    </source>
</evidence>
<proteinExistence type="predicted"/>
<dbReference type="Gene3D" id="3.40.630.40">
    <property type="entry name" value="Zn-dependent exopeptidases"/>
    <property type="match status" value="1"/>
</dbReference>
<reference evidence="1 2" key="1">
    <citation type="submission" date="2015-07" db="EMBL/GenBank/DDBJ databases">
        <authorList>
            <person name="Noorani M."/>
        </authorList>
    </citation>
    <scope>NUCLEOTIDE SEQUENCE [LARGE SCALE GENOMIC DNA]</scope>
    <source>
        <strain evidence="1 2">KCTC 42284</strain>
    </source>
</reference>
<name>A0A0K0XYU2_9GAMM</name>
<gene>
    <name evidence="1" type="ORF">WM2015_2481</name>
</gene>
<protein>
    <submittedName>
        <fullName evidence="1">N-formylglutamate amidohydrolase</fullName>
    </submittedName>
</protein>
<dbReference type="Proteomes" id="UP000066624">
    <property type="component" value="Chromosome"/>
</dbReference>
<evidence type="ECO:0000313" key="2">
    <source>
        <dbReference type="Proteomes" id="UP000066624"/>
    </source>
</evidence>
<dbReference type="EMBL" id="CP012154">
    <property type="protein sequence ID" value="AKS42840.1"/>
    <property type="molecule type" value="Genomic_DNA"/>
</dbReference>
<dbReference type="RefSeq" id="WP_049726370.1">
    <property type="nucleotide sequence ID" value="NZ_CP012154.1"/>
</dbReference>
<dbReference type="PATRIC" id="fig|1579979.3.peg.2537"/>
<dbReference type="InterPro" id="IPR007709">
    <property type="entry name" value="N-FG_amidohydro"/>
</dbReference>